<dbReference type="EMBL" id="SRMA01026153">
    <property type="protein sequence ID" value="TRY87229.1"/>
    <property type="molecule type" value="Genomic_DNA"/>
</dbReference>
<organism evidence="4 5">
    <name type="scientific">Danionella cerebrum</name>
    <dbReference type="NCBI Taxonomy" id="2873325"/>
    <lineage>
        <taxon>Eukaryota</taxon>
        <taxon>Metazoa</taxon>
        <taxon>Chordata</taxon>
        <taxon>Craniata</taxon>
        <taxon>Vertebrata</taxon>
        <taxon>Euteleostomi</taxon>
        <taxon>Actinopterygii</taxon>
        <taxon>Neopterygii</taxon>
        <taxon>Teleostei</taxon>
        <taxon>Ostariophysi</taxon>
        <taxon>Cypriniformes</taxon>
        <taxon>Danionidae</taxon>
        <taxon>Danioninae</taxon>
        <taxon>Danionella</taxon>
    </lineage>
</organism>
<dbReference type="PANTHER" id="PTHR22406:SF2">
    <property type="entry name" value="SLAIN MOTIF-CONTAINING PROTEIN 1"/>
    <property type="match status" value="1"/>
</dbReference>
<evidence type="ECO:0000256" key="3">
    <source>
        <dbReference type="SAM" id="Coils"/>
    </source>
</evidence>
<reference evidence="4 5" key="1">
    <citation type="journal article" date="2019" name="Sci. Data">
        <title>Hybrid genome assembly and annotation of Danionella translucida.</title>
        <authorList>
            <person name="Kadobianskyi M."/>
            <person name="Schulze L."/>
            <person name="Schuelke M."/>
            <person name="Judkewitz B."/>
        </authorList>
    </citation>
    <scope>NUCLEOTIDE SEQUENCE [LARGE SCALE GENOMIC DNA]</scope>
    <source>
        <strain evidence="4 5">Bolton</strain>
    </source>
</reference>
<dbReference type="GO" id="GO:0031122">
    <property type="term" value="P:cytoplasmic microtubule organization"/>
    <property type="evidence" value="ECO:0007669"/>
    <property type="project" value="TreeGrafter"/>
</dbReference>
<dbReference type="GO" id="GO:0035371">
    <property type="term" value="C:microtubule plus-end"/>
    <property type="evidence" value="ECO:0007669"/>
    <property type="project" value="TreeGrafter"/>
</dbReference>
<dbReference type="PANTHER" id="PTHR22406">
    <property type="entry name" value="NASCENT POLYPEPTIDE-ASSOCIATED COMPLEX SUBUNIT ALPHA, MUSCLE-SPECIFIC FORM"/>
    <property type="match status" value="1"/>
</dbReference>
<dbReference type="AlphaFoldDB" id="A0A553QBC0"/>
<dbReference type="GO" id="GO:0031116">
    <property type="term" value="P:positive regulation of microtubule polymerization"/>
    <property type="evidence" value="ECO:0007669"/>
    <property type="project" value="TreeGrafter"/>
</dbReference>
<comment type="similarity">
    <text evidence="1">Belongs to the SLAIN motif-containing family.</text>
</comment>
<dbReference type="InterPro" id="IPR026179">
    <property type="entry name" value="Slain"/>
</dbReference>
<evidence type="ECO:0000256" key="1">
    <source>
        <dbReference type="ARBA" id="ARBA00006652"/>
    </source>
</evidence>
<dbReference type="Proteomes" id="UP000316079">
    <property type="component" value="Unassembled WGS sequence"/>
</dbReference>
<feature type="coiled-coil region" evidence="3">
    <location>
        <begin position="21"/>
        <end position="55"/>
    </location>
</feature>
<keyword evidence="2 3" id="KW-0175">Coiled coil</keyword>
<dbReference type="GO" id="GO:0007020">
    <property type="term" value="P:microtubule nucleation"/>
    <property type="evidence" value="ECO:0007669"/>
    <property type="project" value="TreeGrafter"/>
</dbReference>
<comment type="caution">
    <text evidence="4">The sequence shown here is derived from an EMBL/GenBank/DDBJ whole genome shotgun (WGS) entry which is preliminary data.</text>
</comment>
<keyword evidence="5" id="KW-1185">Reference proteome</keyword>
<name>A0A553QBC0_9TELE</name>
<proteinExistence type="inferred from homology"/>
<gene>
    <name evidence="4" type="ORF">DNTS_031745</name>
</gene>
<dbReference type="OrthoDB" id="8819875at2759"/>
<accession>A0A553QBC0</accession>
<evidence type="ECO:0000313" key="5">
    <source>
        <dbReference type="Proteomes" id="UP000316079"/>
    </source>
</evidence>
<sequence length="147" mass="16248">MDRLLLNPRVVMADVNGNSKITNAELEVKKLQELVRKLEKQNEQLRTRANAANNCSSGGRLLAAPPAACPAFSLGPDSYSTGNYGLSPFYYASFGLSDEQHSTYLQCRPVSGAEEEKHEQDSVLDDVEVLHLPSLLPVDAESDYTWY</sequence>
<evidence type="ECO:0000313" key="4">
    <source>
        <dbReference type="EMBL" id="TRY87229.1"/>
    </source>
</evidence>
<evidence type="ECO:0000256" key="2">
    <source>
        <dbReference type="ARBA" id="ARBA00023054"/>
    </source>
</evidence>
<protein>
    <submittedName>
        <fullName evidence="4">Uncharacterized protein</fullName>
    </submittedName>
</protein>